<dbReference type="EMBL" id="SWFT01000050">
    <property type="protein sequence ID" value="KAA8905228.1"/>
    <property type="molecule type" value="Genomic_DNA"/>
</dbReference>
<feature type="domain" description="Cytochrome b5 heme-binding" evidence="2">
    <location>
        <begin position="25"/>
        <end position="98"/>
    </location>
</feature>
<keyword evidence="4" id="KW-1185">Reference proteome</keyword>
<dbReference type="Proteomes" id="UP000449547">
    <property type="component" value="Unassembled WGS sequence"/>
</dbReference>
<dbReference type="Gene3D" id="3.10.120.10">
    <property type="entry name" value="Cytochrome b5-like heme/steroid binding domain"/>
    <property type="match status" value="1"/>
</dbReference>
<dbReference type="PANTHER" id="PTHR10281:SF76">
    <property type="entry name" value="CALCUTTA CUP-RELATED"/>
    <property type="match status" value="1"/>
</dbReference>
<dbReference type="GO" id="GO:0012505">
    <property type="term" value="C:endomembrane system"/>
    <property type="evidence" value="ECO:0007669"/>
    <property type="project" value="TreeGrafter"/>
</dbReference>
<dbReference type="PANTHER" id="PTHR10281">
    <property type="entry name" value="MEMBRANE-ASSOCIATED PROGESTERONE RECEPTOR COMPONENT-RELATED"/>
    <property type="match status" value="1"/>
</dbReference>
<sequence>MMMPAANEAVERYNEQLDWQTLEPITREQLSHYTGSDGGNIYVAIRGLVYDVSENRDKYGPEKPYHVFVGKDSTRLLGLNKLRLGNGAARYDACGRSADPGYPEHSTFYTDDFGEKEHNAVNKWEEYFRKRYPIVKVLVDATSNDR</sequence>
<evidence type="ECO:0000313" key="3">
    <source>
        <dbReference type="EMBL" id="KAA8905228.1"/>
    </source>
</evidence>
<dbReference type="GO" id="GO:0016020">
    <property type="term" value="C:membrane"/>
    <property type="evidence" value="ECO:0007669"/>
    <property type="project" value="TreeGrafter"/>
</dbReference>
<dbReference type="InterPro" id="IPR001199">
    <property type="entry name" value="Cyt_B5-like_heme/steroid-bd"/>
</dbReference>
<dbReference type="AlphaFoldDB" id="A0A642V0A2"/>
<proteinExistence type="inferred from homology"/>
<comment type="similarity">
    <text evidence="1">Belongs to the cytochrome b5 family. MAPR subfamily.</text>
</comment>
<dbReference type="SMART" id="SM01117">
    <property type="entry name" value="Cyt-b5"/>
    <property type="match status" value="1"/>
</dbReference>
<evidence type="ECO:0000259" key="2">
    <source>
        <dbReference type="SMART" id="SM01117"/>
    </source>
</evidence>
<organism evidence="3 4">
    <name type="scientific">Diutina rugosa</name>
    <name type="common">Yeast</name>
    <name type="synonym">Candida rugosa</name>
    <dbReference type="NCBI Taxonomy" id="5481"/>
    <lineage>
        <taxon>Eukaryota</taxon>
        <taxon>Fungi</taxon>
        <taxon>Dikarya</taxon>
        <taxon>Ascomycota</taxon>
        <taxon>Saccharomycotina</taxon>
        <taxon>Pichiomycetes</taxon>
        <taxon>Debaryomycetaceae</taxon>
        <taxon>Diutina</taxon>
    </lineage>
</organism>
<name>A0A642V0A2_DIURU</name>
<dbReference type="GeneID" id="54780309"/>
<dbReference type="RefSeq" id="XP_034013614.1">
    <property type="nucleotide sequence ID" value="XM_034154223.1"/>
</dbReference>
<dbReference type="InterPro" id="IPR050577">
    <property type="entry name" value="MAPR/NEUFC/NENF-like"/>
</dbReference>
<gene>
    <name evidence="3" type="ORF">DIURU_001656</name>
</gene>
<dbReference type="OrthoDB" id="899at2759"/>
<comment type="caution">
    <text evidence="3">The sequence shown here is derived from an EMBL/GenBank/DDBJ whole genome shotgun (WGS) entry which is preliminary data.</text>
</comment>
<dbReference type="OMA" id="RYKIVGL"/>
<dbReference type="InterPro" id="IPR036400">
    <property type="entry name" value="Cyt_B5-like_heme/steroid_sf"/>
</dbReference>
<dbReference type="Pfam" id="PF00173">
    <property type="entry name" value="Cyt-b5"/>
    <property type="match status" value="1"/>
</dbReference>
<protein>
    <recommendedName>
        <fullName evidence="2">Cytochrome b5 heme-binding domain-containing protein</fullName>
    </recommendedName>
</protein>
<reference evidence="3 4" key="1">
    <citation type="submission" date="2019-07" db="EMBL/GenBank/DDBJ databases">
        <title>Genome assembly of two rare yeast pathogens: Diutina rugosa and Trichomonascus ciferrii.</title>
        <authorList>
            <person name="Mixao V."/>
            <person name="Saus E."/>
            <person name="Hansen A."/>
            <person name="Lass-Flor C."/>
            <person name="Gabaldon T."/>
        </authorList>
    </citation>
    <scope>NUCLEOTIDE SEQUENCE [LARGE SCALE GENOMIC DNA]</scope>
    <source>
        <strain evidence="3 4">CBS 613</strain>
    </source>
</reference>
<dbReference type="VEuPathDB" id="FungiDB:DIURU_001656"/>
<accession>A0A642V0A2</accession>
<dbReference type="SUPFAM" id="SSF55856">
    <property type="entry name" value="Cytochrome b5-like heme/steroid binding domain"/>
    <property type="match status" value="1"/>
</dbReference>
<evidence type="ECO:0000313" key="4">
    <source>
        <dbReference type="Proteomes" id="UP000449547"/>
    </source>
</evidence>
<evidence type="ECO:0000256" key="1">
    <source>
        <dbReference type="ARBA" id="ARBA00038357"/>
    </source>
</evidence>